<gene>
    <name evidence="1" type="ORF">ABRQ22_06555</name>
</gene>
<dbReference type="RefSeq" id="WP_353708959.1">
    <property type="nucleotide sequence ID" value="NZ_CP159290.1"/>
</dbReference>
<reference evidence="1" key="1">
    <citation type="submission" date="2024-06" db="EMBL/GenBank/DDBJ databases">
        <title>Complete genome sequence of the cellulolytic actinobacterium, Cellulosimicrobium ES-005.</title>
        <authorList>
            <person name="Matthews C.T."/>
            <person name="Underwood K.D."/>
            <person name="Ghanchi K.M."/>
            <person name="Fields S.D."/>
            <person name="Gardner S.G."/>
        </authorList>
    </citation>
    <scope>NUCLEOTIDE SEQUENCE</scope>
    <source>
        <strain evidence="1">ES-005</strain>
    </source>
</reference>
<dbReference type="AlphaFoldDB" id="A0AAU8G3Y7"/>
<sequence length="70" mass="7707">MSTATHPERLASTAVAGERYDVHARTIRRWIAEGRLTGYRVGPKLLKVDLDELDRILCAPIPTAGRGHVA</sequence>
<keyword evidence="1" id="KW-0238">DNA-binding</keyword>
<accession>A0AAU8G3Y7</accession>
<proteinExistence type="predicted"/>
<dbReference type="EMBL" id="CP159290">
    <property type="protein sequence ID" value="XCH31341.1"/>
    <property type="molecule type" value="Genomic_DNA"/>
</dbReference>
<protein>
    <submittedName>
        <fullName evidence="1">DNA-binding protein</fullName>
    </submittedName>
</protein>
<dbReference type="GO" id="GO:0003677">
    <property type="term" value="F:DNA binding"/>
    <property type="evidence" value="ECO:0007669"/>
    <property type="project" value="UniProtKB-KW"/>
</dbReference>
<organism evidence="1">
    <name type="scientific">Cellulosimicrobium sp. ES-005</name>
    <dbReference type="NCBI Taxonomy" id="3163031"/>
    <lineage>
        <taxon>Bacteria</taxon>
        <taxon>Bacillati</taxon>
        <taxon>Actinomycetota</taxon>
        <taxon>Actinomycetes</taxon>
        <taxon>Micrococcales</taxon>
        <taxon>Promicromonosporaceae</taxon>
        <taxon>Cellulosimicrobium</taxon>
    </lineage>
</organism>
<evidence type="ECO:0000313" key="1">
    <source>
        <dbReference type="EMBL" id="XCH31341.1"/>
    </source>
</evidence>
<name>A0AAU8G3Y7_9MICO</name>